<keyword evidence="5 6" id="KW-0539">Nucleus</keyword>
<dbReference type="PANTHER" id="PTHR33057">
    <property type="entry name" value="TRANSCRIPTION REPRESSOR OFP7-RELATED"/>
    <property type="match status" value="1"/>
</dbReference>
<evidence type="ECO:0000256" key="4">
    <source>
        <dbReference type="ARBA" id="ARBA00023163"/>
    </source>
</evidence>
<name>A0A9Q1JLZ9_9CARY</name>
<comment type="function">
    <text evidence="6">Transcriptional repressor that regulates multiple aspects of plant growth and development.</text>
</comment>
<evidence type="ECO:0000256" key="3">
    <source>
        <dbReference type="ARBA" id="ARBA00023015"/>
    </source>
</evidence>
<dbReference type="InterPro" id="IPR038933">
    <property type="entry name" value="Ovate"/>
</dbReference>
<keyword evidence="9" id="KW-1185">Reference proteome</keyword>
<dbReference type="GO" id="GO:0045892">
    <property type="term" value="P:negative regulation of DNA-templated transcription"/>
    <property type="evidence" value="ECO:0007669"/>
    <property type="project" value="UniProtKB-UniRule"/>
</dbReference>
<evidence type="ECO:0000256" key="2">
    <source>
        <dbReference type="ARBA" id="ARBA00022491"/>
    </source>
</evidence>
<dbReference type="NCBIfam" id="TIGR01568">
    <property type="entry name" value="A_thal_3678"/>
    <property type="match status" value="1"/>
</dbReference>
<proteinExistence type="predicted"/>
<protein>
    <recommendedName>
        <fullName evidence="6">Transcription repressor</fullName>
    </recommendedName>
    <alternativeName>
        <fullName evidence="6">Ovate family protein</fullName>
    </alternativeName>
</protein>
<dbReference type="EMBL" id="JAKOGI010001706">
    <property type="protein sequence ID" value="KAJ8424338.1"/>
    <property type="molecule type" value="Genomic_DNA"/>
</dbReference>
<evidence type="ECO:0000256" key="6">
    <source>
        <dbReference type="RuleBase" id="RU367028"/>
    </source>
</evidence>
<dbReference type="Pfam" id="PF04844">
    <property type="entry name" value="Ovate"/>
    <property type="match status" value="1"/>
</dbReference>
<accession>A0A9Q1JLZ9</accession>
<keyword evidence="2 6" id="KW-0678">Repressor</keyword>
<dbReference type="Proteomes" id="UP001153076">
    <property type="component" value="Unassembled WGS sequence"/>
</dbReference>
<dbReference type="GO" id="GO:0005634">
    <property type="term" value="C:nucleus"/>
    <property type="evidence" value="ECO:0007669"/>
    <property type="project" value="UniProtKB-SubCell"/>
</dbReference>
<evidence type="ECO:0000259" key="7">
    <source>
        <dbReference type="PROSITE" id="PS51754"/>
    </source>
</evidence>
<comment type="caution">
    <text evidence="8">The sequence shown here is derived from an EMBL/GenBank/DDBJ whole genome shotgun (WGS) entry which is preliminary data.</text>
</comment>
<keyword evidence="4 6" id="KW-0804">Transcription</keyword>
<organism evidence="8 9">
    <name type="scientific">Carnegiea gigantea</name>
    <dbReference type="NCBI Taxonomy" id="171969"/>
    <lineage>
        <taxon>Eukaryota</taxon>
        <taxon>Viridiplantae</taxon>
        <taxon>Streptophyta</taxon>
        <taxon>Embryophyta</taxon>
        <taxon>Tracheophyta</taxon>
        <taxon>Spermatophyta</taxon>
        <taxon>Magnoliopsida</taxon>
        <taxon>eudicotyledons</taxon>
        <taxon>Gunneridae</taxon>
        <taxon>Pentapetalae</taxon>
        <taxon>Caryophyllales</taxon>
        <taxon>Cactineae</taxon>
        <taxon>Cactaceae</taxon>
        <taxon>Cactoideae</taxon>
        <taxon>Echinocereeae</taxon>
        <taxon>Carnegiea</taxon>
    </lineage>
</organism>
<gene>
    <name evidence="8" type="ORF">Cgig2_022184</name>
</gene>
<comment type="subcellular location">
    <subcellularLocation>
        <location evidence="1 6">Nucleus</location>
    </subcellularLocation>
</comment>
<evidence type="ECO:0000313" key="8">
    <source>
        <dbReference type="EMBL" id="KAJ8424338.1"/>
    </source>
</evidence>
<feature type="domain" description="OVATE" evidence="7">
    <location>
        <begin position="127"/>
        <end position="190"/>
    </location>
</feature>
<dbReference type="PROSITE" id="PS51754">
    <property type="entry name" value="OVATE"/>
    <property type="match status" value="1"/>
</dbReference>
<reference evidence="8" key="1">
    <citation type="submission" date="2022-04" db="EMBL/GenBank/DDBJ databases">
        <title>Carnegiea gigantea Genome sequencing and assembly v2.</title>
        <authorList>
            <person name="Copetti D."/>
            <person name="Sanderson M.J."/>
            <person name="Burquez A."/>
            <person name="Wojciechowski M.F."/>
        </authorList>
    </citation>
    <scope>NUCLEOTIDE SEQUENCE</scope>
    <source>
        <strain evidence="8">SGP5-SGP5p</strain>
        <tissue evidence="8">Aerial part</tissue>
    </source>
</reference>
<dbReference type="InterPro" id="IPR006458">
    <property type="entry name" value="Ovate_C"/>
</dbReference>
<dbReference type="OrthoDB" id="689823at2759"/>
<dbReference type="PANTHER" id="PTHR33057:SF26">
    <property type="entry name" value="TRANSCRIPTION REPRESSOR OFP13"/>
    <property type="match status" value="1"/>
</dbReference>
<evidence type="ECO:0000256" key="1">
    <source>
        <dbReference type="ARBA" id="ARBA00004123"/>
    </source>
</evidence>
<keyword evidence="3 6" id="KW-0805">Transcription regulation</keyword>
<evidence type="ECO:0000256" key="5">
    <source>
        <dbReference type="ARBA" id="ARBA00023242"/>
    </source>
</evidence>
<sequence length="191" mass="21393">MKLPFLSRSKSLDPKLLPPSSPWTFPSGGHVKTPFFRGEDDTAFRTFNSTFVDNNSSSSRSFSTLSDGDIGEPVEAVIQGLRSDRFFFEPEQSSLLVKYIENKVCSSGKELEAEENRGSIVSGYKESEMLWVDSSNPYEDFKRSMEDIVVAYGLMRDWDGLEELLGCYLKINGKNNHGKGLAYCPVLGTFN</sequence>
<dbReference type="AlphaFoldDB" id="A0A9Q1JLZ9"/>
<evidence type="ECO:0000313" key="9">
    <source>
        <dbReference type="Proteomes" id="UP001153076"/>
    </source>
</evidence>